<name>A0A183CBQ5_GLOPA</name>
<evidence type="ECO:0000313" key="1">
    <source>
        <dbReference type="Proteomes" id="UP000050741"/>
    </source>
</evidence>
<organism evidence="1 2">
    <name type="scientific">Globodera pallida</name>
    <name type="common">Potato cyst nematode worm</name>
    <name type="synonym">Heterodera pallida</name>
    <dbReference type="NCBI Taxonomy" id="36090"/>
    <lineage>
        <taxon>Eukaryota</taxon>
        <taxon>Metazoa</taxon>
        <taxon>Ecdysozoa</taxon>
        <taxon>Nematoda</taxon>
        <taxon>Chromadorea</taxon>
        <taxon>Rhabditida</taxon>
        <taxon>Tylenchina</taxon>
        <taxon>Tylenchomorpha</taxon>
        <taxon>Tylenchoidea</taxon>
        <taxon>Heteroderidae</taxon>
        <taxon>Heteroderinae</taxon>
        <taxon>Globodera</taxon>
    </lineage>
</organism>
<keyword evidence="1" id="KW-1185">Reference proteome</keyword>
<proteinExistence type="predicted"/>
<reference evidence="1" key="1">
    <citation type="submission" date="2014-05" db="EMBL/GenBank/DDBJ databases">
        <title>The genome and life-stage specific transcriptomes of Globodera pallida elucidate key aspects of plant parasitism by a cyst nematode.</title>
        <authorList>
            <person name="Cotton J.A."/>
            <person name="Lilley C.J."/>
            <person name="Jones L.M."/>
            <person name="Kikuchi T."/>
            <person name="Reid A.J."/>
            <person name="Thorpe P."/>
            <person name="Tsai I.J."/>
            <person name="Beasley H."/>
            <person name="Blok V."/>
            <person name="Cock P.J.A."/>
            <person name="Van den Akker S.E."/>
            <person name="Holroyd N."/>
            <person name="Hunt M."/>
            <person name="Mantelin S."/>
            <person name="Naghra H."/>
            <person name="Pain A."/>
            <person name="Palomares-Rius J.E."/>
            <person name="Zarowiecki M."/>
            <person name="Berriman M."/>
            <person name="Jones J.T."/>
            <person name="Urwin P.E."/>
        </authorList>
    </citation>
    <scope>NUCLEOTIDE SEQUENCE [LARGE SCALE GENOMIC DNA]</scope>
    <source>
        <strain evidence="1">Lindley</strain>
    </source>
</reference>
<reference evidence="2" key="2">
    <citation type="submission" date="2016-06" db="UniProtKB">
        <authorList>
            <consortium name="WormBaseParasite"/>
        </authorList>
    </citation>
    <scope>IDENTIFICATION</scope>
</reference>
<evidence type="ECO:0000313" key="2">
    <source>
        <dbReference type="WBParaSite" id="GPLIN_001030600"/>
    </source>
</evidence>
<dbReference type="Proteomes" id="UP000050741">
    <property type="component" value="Unassembled WGS sequence"/>
</dbReference>
<protein>
    <submittedName>
        <fullName evidence="2">DUF1573 domain-containing protein</fullName>
    </submittedName>
</protein>
<sequence length="219" mass="24245">MLPWMDHEVKLFVNRSCSCSMEAWFIRPTDGEPIDPKEPSTGIGGPKAKCIANATMEMPLKNNLKANRLIRIQMLIDGNALDNSISFEILALSKNSLMTFKISTGQNATIKMKGSSEAKNMTNALYLPKGNGTRHADFIIALTGYSYGIKMNDVLLDGQEFFPANWWLGLPFNDMKFLRVSGDELSAGDKMFGDKLSAGGKMPGRIVCRRSKAMCMCMQ</sequence>
<dbReference type="AlphaFoldDB" id="A0A183CBQ5"/>
<dbReference type="WBParaSite" id="GPLIN_001030600">
    <property type="protein sequence ID" value="GPLIN_001030600"/>
    <property type="gene ID" value="GPLIN_001030600"/>
</dbReference>
<accession>A0A183CBQ5</accession>